<keyword evidence="4 5" id="KW-0456">Lyase</keyword>
<proteinExistence type="inferred from homology"/>
<dbReference type="PIRSF" id="PIRSF001365">
    <property type="entry name" value="DHDPS"/>
    <property type="match status" value="1"/>
</dbReference>
<dbReference type="InterPro" id="IPR017655">
    <property type="entry name" value="Dehydro-deoxyglucarate_dehyd"/>
</dbReference>
<dbReference type="HAMAP" id="MF_00694">
    <property type="entry name" value="KDGDH"/>
    <property type="match status" value="1"/>
</dbReference>
<evidence type="ECO:0000256" key="3">
    <source>
        <dbReference type="ARBA" id="ARBA00007592"/>
    </source>
</evidence>
<evidence type="ECO:0000313" key="9">
    <source>
        <dbReference type="EMBL" id="MBK1786767.1"/>
    </source>
</evidence>
<dbReference type="PANTHER" id="PTHR12128">
    <property type="entry name" value="DIHYDRODIPICOLINATE SYNTHASE"/>
    <property type="match status" value="1"/>
</dbReference>
<dbReference type="AlphaFoldDB" id="A0A934QV18"/>
<keyword evidence="10" id="KW-1185">Reference proteome</keyword>
<evidence type="ECO:0000313" key="10">
    <source>
        <dbReference type="Proteomes" id="UP000635245"/>
    </source>
</evidence>
<evidence type="ECO:0000256" key="6">
    <source>
        <dbReference type="PIRNR" id="PIRNR001365"/>
    </source>
</evidence>
<evidence type="ECO:0000256" key="1">
    <source>
        <dbReference type="ARBA" id="ARBA00001446"/>
    </source>
</evidence>
<feature type="active site" description="Schiff-base intermediate with substrate" evidence="7">
    <location>
        <position position="173"/>
    </location>
</feature>
<dbReference type="NCBIfam" id="NF002958">
    <property type="entry name" value="PRK03620.1"/>
    <property type="match status" value="1"/>
</dbReference>
<dbReference type="GO" id="GO:0008840">
    <property type="term" value="F:4-hydroxy-tetrahydrodipicolinate synthase activity"/>
    <property type="evidence" value="ECO:0007669"/>
    <property type="project" value="TreeGrafter"/>
</dbReference>
<comment type="similarity">
    <text evidence="3 5 6">Belongs to the DapA family.</text>
</comment>
<dbReference type="PANTHER" id="PTHR12128:SF19">
    <property type="entry name" value="5-DEHYDRO-4-DEOXYGLUCARATE DEHYDRATASE 2-RELATED"/>
    <property type="match status" value="1"/>
</dbReference>
<dbReference type="Proteomes" id="UP000635245">
    <property type="component" value="Unassembled WGS sequence"/>
</dbReference>
<protein>
    <recommendedName>
        <fullName evidence="5">Probable 5-dehydro-4-deoxyglucarate dehydratase</fullName>
        <ecNumber evidence="5">4.2.1.41</ecNumber>
    </recommendedName>
    <alternativeName>
        <fullName evidence="5">5-keto-4-deoxy-glucarate dehydratase</fullName>
        <shortName evidence="5">KDGDH</shortName>
    </alternativeName>
</protein>
<evidence type="ECO:0000256" key="5">
    <source>
        <dbReference type="HAMAP-Rule" id="MF_00694"/>
    </source>
</evidence>
<dbReference type="InterPro" id="IPR002220">
    <property type="entry name" value="DapA-like"/>
</dbReference>
<feature type="binding site" evidence="8">
    <location>
        <position position="61"/>
    </location>
    <ligand>
        <name>pyruvate</name>
        <dbReference type="ChEBI" id="CHEBI:15361"/>
    </ligand>
</feature>
<dbReference type="GO" id="GO:0047448">
    <property type="term" value="F:5-dehydro-4-deoxyglucarate dehydratase activity"/>
    <property type="evidence" value="ECO:0007669"/>
    <property type="project" value="UniProtKB-UniRule"/>
</dbReference>
<organism evidence="9 10">
    <name type="scientific">Prauserella cavernicola</name>
    <dbReference type="NCBI Taxonomy" id="2800127"/>
    <lineage>
        <taxon>Bacteria</taxon>
        <taxon>Bacillati</taxon>
        <taxon>Actinomycetota</taxon>
        <taxon>Actinomycetes</taxon>
        <taxon>Pseudonocardiales</taxon>
        <taxon>Pseudonocardiaceae</taxon>
        <taxon>Prauserella</taxon>
    </lineage>
</organism>
<name>A0A934QV18_9PSEU</name>
<dbReference type="Gene3D" id="3.20.20.70">
    <property type="entry name" value="Aldolase class I"/>
    <property type="match status" value="1"/>
</dbReference>
<dbReference type="SMART" id="SM01130">
    <property type="entry name" value="DHDPS"/>
    <property type="match status" value="1"/>
</dbReference>
<evidence type="ECO:0000256" key="8">
    <source>
        <dbReference type="PIRSR" id="PIRSR001365-2"/>
    </source>
</evidence>
<comment type="catalytic activity">
    <reaction evidence="1 5">
        <text>5-dehydro-4-deoxy-D-glucarate + H(+) = 2,5-dioxopentanoate + CO2 + H2O</text>
        <dbReference type="Rhea" id="RHEA:24608"/>
        <dbReference type="ChEBI" id="CHEBI:15377"/>
        <dbReference type="ChEBI" id="CHEBI:15378"/>
        <dbReference type="ChEBI" id="CHEBI:16526"/>
        <dbReference type="ChEBI" id="CHEBI:42819"/>
        <dbReference type="ChEBI" id="CHEBI:58136"/>
        <dbReference type="EC" id="4.2.1.41"/>
    </reaction>
</comment>
<feature type="active site" description="Proton donor/acceptor" evidence="7">
    <location>
        <position position="148"/>
    </location>
</feature>
<evidence type="ECO:0000256" key="7">
    <source>
        <dbReference type="PIRSR" id="PIRSR001365-1"/>
    </source>
</evidence>
<evidence type="ECO:0000256" key="4">
    <source>
        <dbReference type="ARBA" id="ARBA00023239"/>
    </source>
</evidence>
<dbReference type="EC" id="4.2.1.41" evidence="5"/>
<dbReference type="EMBL" id="JAENJH010000005">
    <property type="protein sequence ID" value="MBK1786767.1"/>
    <property type="molecule type" value="Genomic_DNA"/>
</dbReference>
<dbReference type="RefSeq" id="WP_200320643.1">
    <property type="nucleotide sequence ID" value="NZ_JAENJH010000005.1"/>
</dbReference>
<dbReference type="InterPro" id="IPR013785">
    <property type="entry name" value="Aldolase_TIM"/>
</dbReference>
<evidence type="ECO:0000256" key="2">
    <source>
        <dbReference type="ARBA" id="ARBA00004983"/>
    </source>
</evidence>
<reference evidence="9" key="1">
    <citation type="submission" date="2020-12" db="EMBL/GenBank/DDBJ databases">
        <title>Prauserella sp. ASG 168, a novel actinomycete isolated from cave rock.</title>
        <authorList>
            <person name="Suriyachadkun C."/>
        </authorList>
    </citation>
    <scope>NUCLEOTIDE SEQUENCE</scope>
    <source>
        <strain evidence="9">ASG 168</strain>
    </source>
</reference>
<sequence>MTATYTAEAVERLQNGMATAVLSFPLTPFHADGAIDTDAFRAHVRGQLAAKPGALFPCCGTGEFFSLAEDEYETLITIAVEESAGTAPVVAGAGYGWAQAGRFVAAAQRAGADAVLLMPPYLVETPQAGLVDHVRKVAENTELPLIVYQRAQVKIAVPTVAELATIPNVIGIKDGHCDLDQLQRIKLAAPPEWLFFNGAATAEMQARSYRAIGVPAYSSAVHAFAPEISQAFFRAFHADDHATVERLLSEFFVPLVELRDKGTGYAVALVKAAARLRGATVGPVRAPLRDLPTDHLEELDALLTKGLALVGATR</sequence>
<dbReference type="SUPFAM" id="SSF51569">
    <property type="entry name" value="Aldolase"/>
    <property type="match status" value="1"/>
</dbReference>
<dbReference type="GO" id="GO:0042838">
    <property type="term" value="P:D-glucarate catabolic process"/>
    <property type="evidence" value="ECO:0007669"/>
    <property type="project" value="UniProtKB-UniRule"/>
</dbReference>
<gene>
    <name evidence="9" type="ORF">JHE00_20780</name>
</gene>
<comment type="caution">
    <text evidence="9">The sequence shown here is derived from an EMBL/GenBank/DDBJ whole genome shotgun (WGS) entry which is preliminary data.</text>
</comment>
<accession>A0A934QV18</accession>
<comment type="pathway">
    <text evidence="2 5">Carbohydrate acid metabolism; D-glucarate degradation; 2,5-dioxopentanoate from D-glucarate: step 2/2.</text>
</comment>
<dbReference type="Pfam" id="PF00701">
    <property type="entry name" value="DHDPS"/>
    <property type="match status" value="1"/>
</dbReference>